<reference evidence="2 3" key="1">
    <citation type="submission" date="2016-03" db="EMBL/GenBank/DDBJ databases">
        <title>Comparative genomics of human isolates of Fusobacterium necrophorum.</title>
        <authorList>
            <person name="Jensen A."/>
            <person name="Bank S."/>
            <person name="Andersen P.S."/>
            <person name="Kristensen L.H."/>
            <person name="Prag J."/>
        </authorList>
    </citation>
    <scope>NUCLEOTIDE SEQUENCE [LARGE SCALE GENOMIC DNA]</scope>
    <source>
        <strain evidence="2 3">LS_1264</strain>
    </source>
</reference>
<dbReference type="SMART" id="SM01321">
    <property type="entry name" value="Y1_Tnp"/>
    <property type="match status" value="1"/>
</dbReference>
<dbReference type="GO" id="GO:0003677">
    <property type="term" value="F:DNA binding"/>
    <property type="evidence" value="ECO:0007669"/>
    <property type="project" value="InterPro"/>
</dbReference>
<dbReference type="PANTHER" id="PTHR33360:SF2">
    <property type="entry name" value="TRANSPOSASE FOR INSERTION SEQUENCE ELEMENT IS200"/>
    <property type="match status" value="1"/>
</dbReference>
<evidence type="ECO:0000259" key="1">
    <source>
        <dbReference type="SMART" id="SM01321"/>
    </source>
</evidence>
<name>A0A162IVQ3_9FUSO</name>
<dbReference type="Gene3D" id="3.30.70.1290">
    <property type="entry name" value="Transposase IS200-like"/>
    <property type="match status" value="1"/>
</dbReference>
<dbReference type="Proteomes" id="UP000075816">
    <property type="component" value="Unassembled WGS sequence"/>
</dbReference>
<dbReference type="PANTHER" id="PTHR33360">
    <property type="entry name" value="TRANSPOSASE FOR INSERTION SEQUENCE ELEMENT IS200"/>
    <property type="match status" value="1"/>
</dbReference>
<dbReference type="RefSeq" id="WP_005957293.1">
    <property type="nucleotide sequence ID" value="NZ_CAXOUM010000022.1"/>
</dbReference>
<accession>A0A162IVQ3</accession>
<organism evidence="2 3">
    <name type="scientific">Fusobacterium necrophorum subsp. funduliforme</name>
    <dbReference type="NCBI Taxonomy" id="143387"/>
    <lineage>
        <taxon>Bacteria</taxon>
        <taxon>Fusobacteriati</taxon>
        <taxon>Fusobacteriota</taxon>
        <taxon>Fusobacteriia</taxon>
        <taxon>Fusobacteriales</taxon>
        <taxon>Fusobacteriaceae</taxon>
        <taxon>Fusobacterium</taxon>
    </lineage>
</organism>
<gene>
    <name evidence="2" type="ORF">A2J07_04365</name>
</gene>
<dbReference type="InterPro" id="IPR002686">
    <property type="entry name" value="Transposase_17"/>
</dbReference>
<evidence type="ECO:0000313" key="2">
    <source>
        <dbReference type="EMBL" id="KYL04547.1"/>
    </source>
</evidence>
<dbReference type="NCBIfam" id="NF033573">
    <property type="entry name" value="transpos_IS200"/>
    <property type="match status" value="1"/>
</dbReference>
<dbReference type="SUPFAM" id="SSF143422">
    <property type="entry name" value="Transposase IS200-like"/>
    <property type="match status" value="1"/>
</dbReference>
<dbReference type="Pfam" id="PF01797">
    <property type="entry name" value="Y1_Tnp"/>
    <property type="match status" value="1"/>
</dbReference>
<dbReference type="KEGG" id="fnf:BSQ88_02720"/>
<feature type="domain" description="Transposase IS200-like" evidence="1">
    <location>
        <begin position="11"/>
        <end position="130"/>
    </location>
</feature>
<proteinExistence type="predicted"/>
<dbReference type="EMBL" id="LVEA01000031">
    <property type="protein sequence ID" value="KYL04547.1"/>
    <property type="molecule type" value="Genomic_DNA"/>
</dbReference>
<comment type="caution">
    <text evidence="2">The sequence shown here is derived from an EMBL/GenBank/DDBJ whole genome shotgun (WGS) entry which is preliminary data.</text>
</comment>
<protein>
    <submittedName>
        <fullName evidence="2">Transposase</fullName>
    </submittedName>
</protein>
<dbReference type="GO" id="GO:0006313">
    <property type="term" value="P:DNA transposition"/>
    <property type="evidence" value="ECO:0007669"/>
    <property type="project" value="InterPro"/>
</dbReference>
<dbReference type="GO" id="GO:0004803">
    <property type="term" value="F:transposase activity"/>
    <property type="evidence" value="ECO:0007669"/>
    <property type="project" value="InterPro"/>
</dbReference>
<sequence length="133" mass="15904">MANINFGRGYVYSIQYHMVWCVKYRHEILVADIEKDLKEILRNISEELEIKIVEMETDKDHIHLLMECSPQHFIPRIIKILKGSSARKLFVKYPELKKRLWGGHLWNPSYFVATVSENIEEQIKKYIQTQKIK</sequence>
<dbReference type="InterPro" id="IPR036515">
    <property type="entry name" value="Transposase_17_sf"/>
</dbReference>
<dbReference type="eggNOG" id="COG1943">
    <property type="taxonomic scope" value="Bacteria"/>
</dbReference>
<dbReference type="AlphaFoldDB" id="A0A162IVQ3"/>
<evidence type="ECO:0000313" key="3">
    <source>
        <dbReference type="Proteomes" id="UP000075816"/>
    </source>
</evidence>